<reference evidence="2 3" key="1">
    <citation type="journal article" date="2023" name="Commun. Biol.">
        <title>Genome analysis of Parmales, the sister group of diatoms, reveals the evolutionary specialization of diatoms from phago-mixotrophs to photoautotrophs.</title>
        <authorList>
            <person name="Ban H."/>
            <person name="Sato S."/>
            <person name="Yoshikawa S."/>
            <person name="Yamada K."/>
            <person name="Nakamura Y."/>
            <person name="Ichinomiya M."/>
            <person name="Sato N."/>
            <person name="Blanc-Mathieu R."/>
            <person name="Endo H."/>
            <person name="Kuwata A."/>
            <person name="Ogata H."/>
        </authorList>
    </citation>
    <scope>NUCLEOTIDE SEQUENCE [LARGE SCALE GENOMIC DNA]</scope>
</reference>
<evidence type="ECO:0000313" key="2">
    <source>
        <dbReference type="EMBL" id="GMI37362.1"/>
    </source>
</evidence>
<feature type="region of interest" description="Disordered" evidence="1">
    <location>
        <begin position="60"/>
        <end position="82"/>
    </location>
</feature>
<sequence length="82" mass="8771">MHQRSSTAPVLAISTCPCPSCNYPNPPLHGLTHDFCTSCGLPLFLEVEGEVERMPELERSMSLASEGTQLTQSSCSSAKEGS</sequence>
<dbReference type="EMBL" id="BRYB01001971">
    <property type="protein sequence ID" value="GMI37362.1"/>
    <property type="molecule type" value="Genomic_DNA"/>
</dbReference>
<gene>
    <name evidence="2" type="ORF">TeGR_g1018</name>
</gene>
<protein>
    <submittedName>
        <fullName evidence="2">Uncharacterized protein</fullName>
    </submittedName>
</protein>
<keyword evidence="3" id="KW-1185">Reference proteome</keyword>
<organism evidence="2 3">
    <name type="scientific">Tetraparma gracilis</name>
    <dbReference type="NCBI Taxonomy" id="2962635"/>
    <lineage>
        <taxon>Eukaryota</taxon>
        <taxon>Sar</taxon>
        <taxon>Stramenopiles</taxon>
        <taxon>Ochrophyta</taxon>
        <taxon>Bolidophyceae</taxon>
        <taxon>Parmales</taxon>
        <taxon>Triparmaceae</taxon>
        <taxon>Tetraparma</taxon>
    </lineage>
</organism>
<comment type="caution">
    <text evidence="2">The sequence shown here is derived from an EMBL/GenBank/DDBJ whole genome shotgun (WGS) entry which is preliminary data.</text>
</comment>
<feature type="compositionally biased region" description="Polar residues" evidence="1">
    <location>
        <begin position="62"/>
        <end position="82"/>
    </location>
</feature>
<evidence type="ECO:0000313" key="3">
    <source>
        <dbReference type="Proteomes" id="UP001165060"/>
    </source>
</evidence>
<evidence type="ECO:0000256" key="1">
    <source>
        <dbReference type="SAM" id="MobiDB-lite"/>
    </source>
</evidence>
<name>A0ABQ6MZZ9_9STRA</name>
<dbReference type="Proteomes" id="UP001165060">
    <property type="component" value="Unassembled WGS sequence"/>
</dbReference>
<proteinExistence type="predicted"/>
<accession>A0ABQ6MZZ9</accession>